<dbReference type="CDD" id="cd00067">
    <property type="entry name" value="GAL4"/>
    <property type="match status" value="1"/>
</dbReference>
<accession>A0AAI8Z1V2</accession>
<organism evidence="3 4">
    <name type="scientific">Lecanosticta acicola</name>
    <dbReference type="NCBI Taxonomy" id="111012"/>
    <lineage>
        <taxon>Eukaryota</taxon>
        <taxon>Fungi</taxon>
        <taxon>Dikarya</taxon>
        <taxon>Ascomycota</taxon>
        <taxon>Pezizomycotina</taxon>
        <taxon>Dothideomycetes</taxon>
        <taxon>Dothideomycetidae</taxon>
        <taxon>Mycosphaerellales</taxon>
        <taxon>Mycosphaerellaceae</taxon>
        <taxon>Lecanosticta</taxon>
    </lineage>
</organism>
<keyword evidence="1" id="KW-0539">Nucleus</keyword>
<gene>
    <name evidence="3" type="ORF">LECACI_7A006104</name>
</gene>
<dbReference type="Pfam" id="PF11951">
    <property type="entry name" value="Fungal_trans_2"/>
    <property type="match status" value="1"/>
</dbReference>
<comment type="caution">
    <text evidence="3">The sequence shown here is derived from an EMBL/GenBank/DDBJ whole genome shotgun (WGS) entry which is preliminary data.</text>
</comment>
<dbReference type="Proteomes" id="UP001296104">
    <property type="component" value="Unassembled WGS sequence"/>
</dbReference>
<protein>
    <submittedName>
        <fullName evidence="3">Sterol uptake control 2</fullName>
    </submittedName>
</protein>
<evidence type="ECO:0000259" key="2">
    <source>
        <dbReference type="PROSITE" id="PS50048"/>
    </source>
</evidence>
<name>A0AAI8Z1V2_9PEZI</name>
<dbReference type="InterPro" id="IPR053157">
    <property type="entry name" value="Sterol_Uptake_Regulator"/>
</dbReference>
<dbReference type="GO" id="GO:0008270">
    <property type="term" value="F:zinc ion binding"/>
    <property type="evidence" value="ECO:0007669"/>
    <property type="project" value="InterPro"/>
</dbReference>
<dbReference type="GO" id="GO:0001228">
    <property type="term" value="F:DNA-binding transcription activator activity, RNA polymerase II-specific"/>
    <property type="evidence" value="ECO:0007669"/>
    <property type="project" value="TreeGrafter"/>
</dbReference>
<dbReference type="InterPro" id="IPR021858">
    <property type="entry name" value="Fun_TF"/>
</dbReference>
<dbReference type="PANTHER" id="PTHR47784">
    <property type="entry name" value="STEROL UPTAKE CONTROL PROTEIN 2"/>
    <property type="match status" value="1"/>
</dbReference>
<dbReference type="PROSITE" id="PS50048">
    <property type="entry name" value="ZN2_CY6_FUNGAL_2"/>
    <property type="match status" value="1"/>
</dbReference>
<evidence type="ECO:0000313" key="3">
    <source>
        <dbReference type="EMBL" id="CAK4030946.1"/>
    </source>
</evidence>
<evidence type="ECO:0000256" key="1">
    <source>
        <dbReference type="ARBA" id="ARBA00023242"/>
    </source>
</evidence>
<dbReference type="InterPro" id="IPR001138">
    <property type="entry name" value="Zn2Cys6_DnaBD"/>
</dbReference>
<dbReference type="PANTHER" id="PTHR47784:SF5">
    <property type="entry name" value="STEROL UPTAKE CONTROL PROTEIN 2"/>
    <property type="match status" value="1"/>
</dbReference>
<evidence type="ECO:0000313" key="4">
    <source>
        <dbReference type="Proteomes" id="UP001296104"/>
    </source>
</evidence>
<dbReference type="InterPro" id="IPR036864">
    <property type="entry name" value="Zn2-C6_fun-type_DNA-bd_sf"/>
</dbReference>
<feature type="domain" description="Zn(2)-C6 fungal-type" evidence="2">
    <location>
        <begin position="13"/>
        <end position="43"/>
    </location>
</feature>
<sequence length="402" mass="45939">MPSRRPHKKTRHGCSTCKARRVRCDEEKPVCRNCKRGNRECSYSQVYGQVYSQALSLPPFLASTHAESPEPIFPMRDLELLHHFTAFTCETLAPNAHEVELWRRHVPQMAFSNRFLLHGILALAALHIRHDRPDREKESLMSIARYHQQHALTLYIPLLQDINQQNCDALFAFSLLLSCLCYAMLQGNHDDPQNVVCQLIDVFDALVGCTAIAIEGREWLYDGRFRSVLLQLSPQESDFTSLDHDFRSALEALRRCVAIYLPNPSDEDSIMRHRAYQKGIWALAAVMAMTPGKRQLSIVCSWAVMVEGDVGDFIALLKRRDPMALLILGHYAVAVHQFGRLWSMEGLGRQLAEAIYQELDERWQPYLVWALNKVGEPISQQETPSVWEDSLDTSIGPQYPLL</sequence>
<dbReference type="SUPFAM" id="SSF57701">
    <property type="entry name" value="Zn2/Cys6 DNA-binding domain"/>
    <property type="match status" value="1"/>
</dbReference>
<dbReference type="AlphaFoldDB" id="A0AAI8Z1V2"/>
<keyword evidence="4" id="KW-1185">Reference proteome</keyword>
<proteinExistence type="predicted"/>
<dbReference type="PROSITE" id="PS00463">
    <property type="entry name" value="ZN2_CY6_FUNGAL_1"/>
    <property type="match status" value="1"/>
</dbReference>
<dbReference type="Pfam" id="PF00172">
    <property type="entry name" value="Zn_clus"/>
    <property type="match status" value="1"/>
</dbReference>
<dbReference type="Gene3D" id="4.10.240.10">
    <property type="entry name" value="Zn(2)-C6 fungal-type DNA-binding domain"/>
    <property type="match status" value="1"/>
</dbReference>
<dbReference type="SMART" id="SM00066">
    <property type="entry name" value="GAL4"/>
    <property type="match status" value="1"/>
</dbReference>
<reference evidence="3" key="1">
    <citation type="submission" date="2023-11" db="EMBL/GenBank/DDBJ databases">
        <authorList>
            <person name="Alioto T."/>
            <person name="Alioto T."/>
            <person name="Gomez Garrido J."/>
        </authorList>
    </citation>
    <scope>NUCLEOTIDE SEQUENCE</scope>
</reference>
<dbReference type="EMBL" id="CAVMBE010000042">
    <property type="protein sequence ID" value="CAK4030946.1"/>
    <property type="molecule type" value="Genomic_DNA"/>
</dbReference>